<dbReference type="Proteomes" id="UP000031668">
    <property type="component" value="Unassembled WGS sequence"/>
</dbReference>
<dbReference type="AlphaFoldDB" id="A0A0C2MM14"/>
<evidence type="ECO:0000313" key="2">
    <source>
        <dbReference type="Proteomes" id="UP000031668"/>
    </source>
</evidence>
<dbReference type="EMBL" id="JWZT01004917">
    <property type="protein sequence ID" value="KII62631.1"/>
    <property type="molecule type" value="Genomic_DNA"/>
</dbReference>
<reference evidence="1 2" key="1">
    <citation type="journal article" date="2014" name="Genome Biol. Evol.">
        <title>The genome of the myxosporean Thelohanellus kitauei shows adaptations to nutrient acquisition within its fish host.</title>
        <authorList>
            <person name="Yang Y."/>
            <person name="Xiong J."/>
            <person name="Zhou Z."/>
            <person name="Huo F."/>
            <person name="Miao W."/>
            <person name="Ran C."/>
            <person name="Liu Y."/>
            <person name="Zhang J."/>
            <person name="Feng J."/>
            <person name="Wang M."/>
            <person name="Wang M."/>
            <person name="Wang L."/>
            <person name="Yao B."/>
        </authorList>
    </citation>
    <scope>NUCLEOTIDE SEQUENCE [LARGE SCALE GENOMIC DNA]</scope>
    <source>
        <strain evidence="1">Wuqing</strain>
    </source>
</reference>
<comment type="caution">
    <text evidence="1">The sequence shown here is derived from an EMBL/GenBank/DDBJ whole genome shotgun (WGS) entry which is preliminary data.</text>
</comment>
<accession>A0A0C2MM14</accession>
<evidence type="ECO:0000313" key="1">
    <source>
        <dbReference type="EMBL" id="KII62631.1"/>
    </source>
</evidence>
<gene>
    <name evidence="1" type="ORF">RF11_01033</name>
</gene>
<organism evidence="1 2">
    <name type="scientific">Thelohanellus kitauei</name>
    <name type="common">Myxosporean</name>
    <dbReference type="NCBI Taxonomy" id="669202"/>
    <lineage>
        <taxon>Eukaryota</taxon>
        <taxon>Metazoa</taxon>
        <taxon>Cnidaria</taxon>
        <taxon>Myxozoa</taxon>
        <taxon>Myxosporea</taxon>
        <taxon>Bivalvulida</taxon>
        <taxon>Platysporina</taxon>
        <taxon>Myxobolidae</taxon>
        <taxon>Thelohanellus</taxon>
    </lineage>
</organism>
<name>A0A0C2MM14_THEKT</name>
<sequence length="107" mass="12694">MQLDPGNRPVLRRKSACLYRENCRAGIGFFIIRIAVYSVADFIDSCLSGDMAFDRFLSKSRGAKFWRLVRRWFQQDDLLRFQSNVVYRVEKRITITAINIFEPWRLP</sequence>
<protein>
    <submittedName>
        <fullName evidence="1">Uncharacterized protein</fullName>
    </submittedName>
</protein>
<keyword evidence="2" id="KW-1185">Reference proteome</keyword>
<proteinExistence type="predicted"/>